<gene>
    <name evidence="1" type="ORF">M2280_005798</name>
</gene>
<sequence length="232" mass="25056">MSEMSVVDAATTLGVSSRQVERLAQAGDVVVTRRVGRSMLLDSSSVHRCAQMGRRRGRPWSEQAAWGALGLLSGLSVDWLPAAHRTRLRDRLRRSTADEVAYFARRRQARILRMRGWGAEMTGPGSVLIAGGVSALDADLQLAERFGLTTGHRDGVDGYVLAAHVEAIVGAFGLVPDLEGDVTLRVISDLHPVLTDGAVPVAVVAVDLMESLSARERRAGARVLQELLDDLR</sequence>
<organism evidence="1 2">
    <name type="scientific">Prescottella agglutinans</name>
    <dbReference type="NCBI Taxonomy" id="1644129"/>
    <lineage>
        <taxon>Bacteria</taxon>
        <taxon>Bacillati</taxon>
        <taxon>Actinomycetota</taxon>
        <taxon>Actinomycetes</taxon>
        <taxon>Mycobacteriales</taxon>
        <taxon>Nocardiaceae</taxon>
        <taxon>Prescottella</taxon>
    </lineage>
</organism>
<proteinExistence type="predicted"/>
<keyword evidence="2" id="KW-1185">Reference proteome</keyword>
<name>A0ABT6MJP4_9NOCA</name>
<dbReference type="RefSeq" id="WP_280763754.1">
    <property type="nucleotide sequence ID" value="NZ_JARXVC010000023.1"/>
</dbReference>
<evidence type="ECO:0000313" key="1">
    <source>
        <dbReference type="EMBL" id="MDH6284538.1"/>
    </source>
</evidence>
<evidence type="ECO:0008006" key="3">
    <source>
        <dbReference type="Google" id="ProtNLM"/>
    </source>
</evidence>
<evidence type="ECO:0000313" key="2">
    <source>
        <dbReference type="Proteomes" id="UP001160334"/>
    </source>
</evidence>
<dbReference type="Proteomes" id="UP001160334">
    <property type="component" value="Unassembled WGS sequence"/>
</dbReference>
<protein>
    <recommendedName>
        <fullName evidence="3">Helix-turn-helix domain-containing protein</fullName>
    </recommendedName>
</protein>
<reference evidence="1 2" key="1">
    <citation type="submission" date="2023-04" db="EMBL/GenBank/DDBJ databases">
        <title>Forest soil microbial communities from Buena Vista Peninsula, Colon Province, Panama.</title>
        <authorList>
            <person name="Bouskill N."/>
        </authorList>
    </citation>
    <scope>NUCLEOTIDE SEQUENCE [LARGE SCALE GENOMIC DNA]</scope>
    <source>
        <strain evidence="1 2">CFH S0262</strain>
    </source>
</reference>
<dbReference type="EMBL" id="JARXVC010000023">
    <property type="protein sequence ID" value="MDH6284538.1"/>
    <property type="molecule type" value="Genomic_DNA"/>
</dbReference>
<accession>A0ABT6MJP4</accession>
<comment type="caution">
    <text evidence="1">The sequence shown here is derived from an EMBL/GenBank/DDBJ whole genome shotgun (WGS) entry which is preliminary data.</text>
</comment>